<proteinExistence type="predicted"/>
<dbReference type="Proteomes" id="UP000253370">
    <property type="component" value="Unassembled WGS sequence"/>
</dbReference>
<dbReference type="InterPro" id="IPR029039">
    <property type="entry name" value="Flavoprotein-like_sf"/>
</dbReference>
<dbReference type="EMBL" id="QNTQ01000028">
    <property type="protein sequence ID" value="RBI82799.1"/>
    <property type="molecule type" value="Genomic_DNA"/>
</dbReference>
<evidence type="ECO:0008006" key="3">
    <source>
        <dbReference type="Google" id="ProtNLM"/>
    </source>
</evidence>
<accession>A0A365U461</accession>
<dbReference type="SUPFAM" id="SSF52218">
    <property type="entry name" value="Flavoproteins"/>
    <property type="match status" value="1"/>
</dbReference>
<name>A0A365U461_9RHOB</name>
<dbReference type="OrthoDB" id="9806505at2"/>
<gene>
    <name evidence="1" type="ORF">DRV85_18085</name>
</gene>
<evidence type="ECO:0000313" key="1">
    <source>
        <dbReference type="EMBL" id="RBI82799.1"/>
    </source>
</evidence>
<organism evidence="1 2">
    <name type="scientific">Rhodosalinus halophilus</name>
    <dbReference type="NCBI Taxonomy" id="2259333"/>
    <lineage>
        <taxon>Bacteria</taxon>
        <taxon>Pseudomonadati</taxon>
        <taxon>Pseudomonadota</taxon>
        <taxon>Alphaproteobacteria</taxon>
        <taxon>Rhodobacterales</taxon>
        <taxon>Paracoccaceae</taxon>
        <taxon>Rhodosalinus</taxon>
    </lineage>
</organism>
<evidence type="ECO:0000313" key="2">
    <source>
        <dbReference type="Proteomes" id="UP000253370"/>
    </source>
</evidence>
<reference evidence="1 2" key="1">
    <citation type="submission" date="2018-07" db="EMBL/GenBank/DDBJ databases">
        <title>Rhodosalinus sp. strain E84T genomic sequence and assembly.</title>
        <authorList>
            <person name="Liu Z.-W."/>
            <person name="Lu D.-C."/>
        </authorList>
    </citation>
    <scope>NUCLEOTIDE SEQUENCE [LARGE SCALE GENOMIC DNA]</scope>
    <source>
        <strain evidence="1 2">E84</strain>
    </source>
</reference>
<dbReference type="RefSeq" id="WP_113290877.1">
    <property type="nucleotide sequence ID" value="NZ_QNTQ01000028.1"/>
</dbReference>
<dbReference type="AlphaFoldDB" id="A0A365U461"/>
<sequence length="167" mass="17275">MSGVIICYSFSGTTAKLCDRLAKETDATLHRIEAGGPGPGALGYAVWGFRAMTGMGDAPDAPPPDVARGADWAALAAPVWIGRAALPLRKWLEATPTLPDRLGLVLTSDAANHPGPAFTELGRLAGVEDAPRLHLTRKTVEAGGGDTEIAAFLDALTKAGEETGEEA</sequence>
<keyword evidence="2" id="KW-1185">Reference proteome</keyword>
<protein>
    <recommendedName>
        <fullName evidence="3">Flavodoxin</fullName>
    </recommendedName>
</protein>
<comment type="caution">
    <text evidence="1">The sequence shown here is derived from an EMBL/GenBank/DDBJ whole genome shotgun (WGS) entry which is preliminary data.</text>
</comment>
<dbReference type="Gene3D" id="3.40.50.360">
    <property type="match status" value="1"/>
</dbReference>